<dbReference type="AlphaFoldDB" id="A0A1L7WFA9"/>
<feature type="region of interest" description="Disordered" evidence="1">
    <location>
        <begin position="25"/>
        <end position="84"/>
    </location>
</feature>
<protein>
    <recommendedName>
        <fullName evidence="2">Heterokaryon incompatibility domain-containing protein</fullName>
    </recommendedName>
</protein>
<dbReference type="STRING" id="576137.A0A1L7WFA9"/>
<evidence type="ECO:0000256" key="1">
    <source>
        <dbReference type="SAM" id="MobiDB-lite"/>
    </source>
</evidence>
<dbReference type="Pfam" id="PF26639">
    <property type="entry name" value="Het-6_barrel"/>
    <property type="match status" value="1"/>
</dbReference>
<evidence type="ECO:0000313" key="4">
    <source>
        <dbReference type="Proteomes" id="UP000184330"/>
    </source>
</evidence>
<keyword evidence="4" id="KW-1185">Reference proteome</keyword>
<reference evidence="3 4" key="1">
    <citation type="submission" date="2016-03" db="EMBL/GenBank/DDBJ databases">
        <authorList>
            <person name="Ploux O."/>
        </authorList>
    </citation>
    <scope>NUCLEOTIDE SEQUENCE [LARGE SCALE GENOMIC DNA]</scope>
    <source>
        <strain evidence="3 4">UAMH 11012</strain>
    </source>
</reference>
<proteinExistence type="predicted"/>
<evidence type="ECO:0000259" key="2">
    <source>
        <dbReference type="Pfam" id="PF06985"/>
    </source>
</evidence>
<accession>A0A1L7WFA9</accession>
<dbReference type="InterPro" id="IPR010730">
    <property type="entry name" value="HET"/>
</dbReference>
<dbReference type="Proteomes" id="UP000184330">
    <property type="component" value="Unassembled WGS sequence"/>
</dbReference>
<organism evidence="3 4">
    <name type="scientific">Phialocephala subalpina</name>
    <dbReference type="NCBI Taxonomy" id="576137"/>
    <lineage>
        <taxon>Eukaryota</taxon>
        <taxon>Fungi</taxon>
        <taxon>Dikarya</taxon>
        <taxon>Ascomycota</taxon>
        <taxon>Pezizomycotina</taxon>
        <taxon>Leotiomycetes</taxon>
        <taxon>Helotiales</taxon>
        <taxon>Mollisiaceae</taxon>
        <taxon>Phialocephala</taxon>
        <taxon>Phialocephala fortinii species complex</taxon>
    </lineage>
</organism>
<dbReference type="PANTHER" id="PTHR24148">
    <property type="entry name" value="ANKYRIN REPEAT DOMAIN-CONTAINING PROTEIN 39 HOMOLOG-RELATED"/>
    <property type="match status" value="1"/>
</dbReference>
<dbReference type="EMBL" id="FJOG01000002">
    <property type="protein sequence ID" value="CZR51419.1"/>
    <property type="molecule type" value="Genomic_DNA"/>
</dbReference>
<dbReference type="OrthoDB" id="3548654at2759"/>
<sequence>MASDPESPSLEALKVALEMEFCDTRFQGPAPSRESKVAKGILEDPPEEDPENQNLEAWKDSTPMYGRGGSSREVVPQDAPTTSQLTPAQLDSKIEMARKIPNGLLEGMLGVWGMAPLPGLEAEKSYVSKTARRMVLAAMNHLRNRTTSTARAILAEISPFYYQDLPSQTSIRVLRLDTSINDPEFVKLTLRVVDLKDNPTFNALSYVWADYRPQLRQTYISSLGERDFPVICNDQLLYVTSNLFQALKELRIRQRTQPMSDIWIDQICVNQKNNDERSTQIQMMGRLYKSAERVIGWLGVGDAYTRDAIPMVRKLAAIPDDQYLKRVHGIHPAVLEISISHWQHLSSLVSRPYFNRAWIVQEVVLTNNFILFCGSEDISWLEMVRLSKFLAATKPWIFLADHPDRSSASIFKEERFDSEKLGKSIEFSSELSALVEVKARTKDHRTPWQDLLMIGRNFGATDPRDKFYALLGLVRERLPTNAAELPRVDYNKSHEAVTLEFSKLYLDVTKSLQLLVLVEDPVHRVNKNLPSWVPDPTSRLLPEPLDYLDHHTQEDSKAGQMHSTGRSFSFDPSGNVLHVRGIKLNTIEGKSSSFNDIRDSHNWIGVFNLLKSISTSTTPRLSIDEMFIHTILTILSTPLSNNSPAPSLPMFEFGDWMIQSISLIRGSADFFSGYKTAVSDCVSSELAALEDVTSTTSMPRDEILRGAGGLASHESGLLLKAGIDYAKGYFGKQGREDLFQLTKQKIMDLWMMNPNGAFPSPERVESTLGVLERPPADGMKRSVMERIRKFQAALGLRLHSRRLFVTNDWRLSLGPQSIQQGDQIWMFAGERMPFVLRRVGETRYRVIGHTYVHGLLEREGVSSNSQMDEICLV</sequence>
<evidence type="ECO:0000313" key="3">
    <source>
        <dbReference type="EMBL" id="CZR51419.1"/>
    </source>
</evidence>
<gene>
    <name evidence="3" type="ORF">PAC_01295</name>
</gene>
<feature type="domain" description="Heterokaryon incompatibility" evidence="2">
    <location>
        <begin position="201"/>
        <end position="362"/>
    </location>
</feature>
<dbReference type="PANTHER" id="PTHR24148:SF64">
    <property type="entry name" value="HETEROKARYON INCOMPATIBILITY DOMAIN-CONTAINING PROTEIN"/>
    <property type="match status" value="1"/>
</dbReference>
<name>A0A1L7WFA9_9HELO</name>
<dbReference type="Pfam" id="PF06985">
    <property type="entry name" value="HET"/>
    <property type="match status" value="1"/>
</dbReference>
<dbReference type="InterPro" id="IPR052895">
    <property type="entry name" value="HetReg/Transcr_Mod"/>
</dbReference>